<dbReference type="PANTHER" id="PTHR30003:SF0">
    <property type="entry name" value="GLYCOLATE PERMEASE GLCA-RELATED"/>
    <property type="match status" value="1"/>
</dbReference>
<feature type="transmembrane region" description="Helical" evidence="8">
    <location>
        <begin position="276"/>
        <end position="297"/>
    </location>
</feature>
<keyword evidence="6 8" id="KW-1133">Transmembrane helix</keyword>
<organism evidence="9 10">
    <name type="scientific">Ammoniphilus resinae</name>
    <dbReference type="NCBI Taxonomy" id="861532"/>
    <lineage>
        <taxon>Bacteria</taxon>
        <taxon>Bacillati</taxon>
        <taxon>Bacillota</taxon>
        <taxon>Bacilli</taxon>
        <taxon>Bacillales</taxon>
        <taxon>Paenibacillaceae</taxon>
        <taxon>Aneurinibacillus group</taxon>
        <taxon>Ammoniphilus</taxon>
    </lineage>
</organism>
<feature type="transmembrane region" description="Helical" evidence="8">
    <location>
        <begin position="317"/>
        <end position="340"/>
    </location>
</feature>
<keyword evidence="10" id="KW-1185">Reference proteome</keyword>
<dbReference type="EMBL" id="JAGGKT010000002">
    <property type="protein sequence ID" value="MBP1931368.1"/>
    <property type="molecule type" value="Genomic_DNA"/>
</dbReference>
<comment type="caution">
    <text evidence="9">The sequence shown here is derived from an EMBL/GenBank/DDBJ whole genome shotgun (WGS) entry which is preliminary data.</text>
</comment>
<keyword evidence="5 8" id="KW-0812">Transmembrane</keyword>
<evidence type="ECO:0000313" key="10">
    <source>
        <dbReference type="Proteomes" id="UP001519343"/>
    </source>
</evidence>
<keyword evidence="3 8" id="KW-0813">Transport</keyword>
<feature type="transmembrane region" description="Helical" evidence="8">
    <location>
        <begin position="390"/>
        <end position="410"/>
    </location>
</feature>
<comment type="subcellular location">
    <subcellularLocation>
        <location evidence="1 8">Cell membrane</location>
        <topology evidence="1 8">Multi-pass membrane protein</topology>
    </subcellularLocation>
</comment>
<reference evidence="9 10" key="1">
    <citation type="submission" date="2021-03" db="EMBL/GenBank/DDBJ databases">
        <title>Genomic Encyclopedia of Type Strains, Phase IV (KMG-IV): sequencing the most valuable type-strain genomes for metagenomic binning, comparative biology and taxonomic classification.</title>
        <authorList>
            <person name="Goeker M."/>
        </authorList>
    </citation>
    <scope>NUCLEOTIDE SEQUENCE [LARGE SCALE GENOMIC DNA]</scope>
    <source>
        <strain evidence="9 10">DSM 24738</strain>
    </source>
</reference>
<name>A0ABS4GM65_9BACL</name>
<evidence type="ECO:0000256" key="4">
    <source>
        <dbReference type="ARBA" id="ARBA00022475"/>
    </source>
</evidence>
<keyword evidence="4 8" id="KW-1003">Cell membrane</keyword>
<evidence type="ECO:0000256" key="3">
    <source>
        <dbReference type="ARBA" id="ARBA00022448"/>
    </source>
</evidence>
<protein>
    <recommendedName>
        <fullName evidence="8">L-lactate permease</fullName>
    </recommendedName>
</protein>
<evidence type="ECO:0000256" key="8">
    <source>
        <dbReference type="RuleBase" id="RU365092"/>
    </source>
</evidence>
<evidence type="ECO:0000256" key="5">
    <source>
        <dbReference type="ARBA" id="ARBA00022692"/>
    </source>
</evidence>
<evidence type="ECO:0000256" key="7">
    <source>
        <dbReference type="ARBA" id="ARBA00023136"/>
    </source>
</evidence>
<evidence type="ECO:0000256" key="1">
    <source>
        <dbReference type="ARBA" id="ARBA00004651"/>
    </source>
</evidence>
<feature type="transmembrane region" description="Helical" evidence="8">
    <location>
        <begin position="61"/>
        <end position="80"/>
    </location>
</feature>
<sequence length="497" mass="52912">MEIWIALSPVLLIFILLFVLKQSSVRASLWGLLFVVLITSFVSSFHLDLAQMGSSIIKGTLISAIVAYVLLFGILLFHLMNEMGSIKAIASFISQITPDPIQQVILLVIAFSPFVESVSGFGIAIIVVAPILIELGWSPKKATILSLLGLSAVPWGALATGSVVGASLIGIPLQQLGMGTAILTAPTFFYFAILVVSIAGGWGEVKRKGCELFLVCGTLALGIWWFSAEVSVELAGVLGASAAMAVQILWIQFSNRKIKHTESHSQSSAALGDQQSIARAIFPYLFLIIVLLVSRLIPPVEEYLLSTFVIDLPNYSFQLSLMYSPGFSILLTCVFTVLFYKIPKQVMKKAGILTMKQWIPVTLSTIGFVAISEIMSNAGMITMLANTSAATFGSAFLVLSPLIGGTGGFLTGSNTGSNAMFIKLQAQTAGQLGLPPDLFAYAQNASASHMTMASPSRVLLGVSVTGVHKEESNILKVIALIACGSLLVILGGILILY</sequence>
<evidence type="ECO:0000256" key="2">
    <source>
        <dbReference type="ARBA" id="ARBA00010100"/>
    </source>
</evidence>
<dbReference type="InterPro" id="IPR003804">
    <property type="entry name" value="Lactate_perm"/>
</dbReference>
<feature type="transmembrane region" description="Helical" evidence="8">
    <location>
        <begin position="100"/>
        <end position="133"/>
    </location>
</feature>
<evidence type="ECO:0000313" key="9">
    <source>
        <dbReference type="EMBL" id="MBP1931368.1"/>
    </source>
</evidence>
<dbReference type="PANTHER" id="PTHR30003">
    <property type="entry name" value="L-LACTATE PERMEASE"/>
    <property type="match status" value="1"/>
</dbReference>
<gene>
    <name evidence="9" type="ORF">J2Z37_001365</name>
</gene>
<feature type="transmembrane region" description="Helical" evidence="8">
    <location>
        <begin position="181"/>
        <end position="202"/>
    </location>
</feature>
<feature type="transmembrane region" description="Helical" evidence="8">
    <location>
        <begin position="361"/>
        <end position="384"/>
    </location>
</feature>
<dbReference type="Pfam" id="PF02652">
    <property type="entry name" value="Lactate_perm"/>
    <property type="match status" value="2"/>
</dbReference>
<proteinExistence type="inferred from homology"/>
<comment type="function">
    <text evidence="8">Uptake of L-lactate across the membrane. Can also transport D-lactate and glycolate.</text>
</comment>
<comment type="similarity">
    <text evidence="2 8">Belongs to the lactate permease family.</text>
</comment>
<keyword evidence="7 8" id="KW-0472">Membrane</keyword>
<dbReference type="RefSeq" id="WP_209809435.1">
    <property type="nucleotide sequence ID" value="NZ_JAGGKT010000002.1"/>
</dbReference>
<feature type="transmembrane region" description="Helical" evidence="8">
    <location>
        <begin position="477"/>
        <end position="496"/>
    </location>
</feature>
<dbReference type="Proteomes" id="UP001519343">
    <property type="component" value="Unassembled WGS sequence"/>
</dbReference>
<feature type="transmembrane region" description="Helical" evidence="8">
    <location>
        <begin position="209"/>
        <end position="228"/>
    </location>
</feature>
<feature type="transmembrane region" description="Helical" evidence="8">
    <location>
        <begin position="234"/>
        <end position="255"/>
    </location>
</feature>
<feature type="transmembrane region" description="Helical" evidence="8">
    <location>
        <begin position="31"/>
        <end position="49"/>
    </location>
</feature>
<accession>A0ABS4GM65</accession>
<feature type="transmembrane region" description="Helical" evidence="8">
    <location>
        <begin position="145"/>
        <end position="169"/>
    </location>
</feature>
<evidence type="ECO:0000256" key="6">
    <source>
        <dbReference type="ARBA" id="ARBA00022989"/>
    </source>
</evidence>